<comment type="subcellular location">
    <subcellularLocation>
        <location evidence="1">Periplasm</location>
    </subcellularLocation>
</comment>
<dbReference type="SUPFAM" id="SSF53822">
    <property type="entry name" value="Periplasmic binding protein-like I"/>
    <property type="match status" value="1"/>
</dbReference>
<dbReference type="PANTHER" id="PTHR30036">
    <property type="entry name" value="D-XYLOSE-BINDING PERIPLASMIC PROTEIN"/>
    <property type="match status" value="1"/>
</dbReference>
<dbReference type="PANTHER" id="PTHR30036:SF7">
    <property type="entry name" value="ABC TRANSPORTER PERIPLASMIC-BINDING PROTEIN YPHF"/>
    <property type="match status" value="1"/>
</dbReference>
<dbReference type="InterPro" id="IPR028082">
    <property type="entry name" value="Peripla_BP_I"/>
</dbReference>
<evidence type="ECO:0000256" key="1">
    <source>
        <dbReference type="ARBA" id="ARBA00004418"/>
    </source>
</evidence>
<dbReference type="EMBL" id="JACFXV010000066">
    <property type="protein sequence ID" value="MBA5779166.1"/>
    <property type="molecule type" value="Genomic_DNA"/>
</dbReference>
<dbReference type="InterPro" id="IPR050555">
    <property type="entry name" value="Bact_Solute-Bind_Prot2"/>
</dbReference>
<accession>A0A839AJC0</accession>
<proteinExistence type="inferred from homology"/>
<feature type="chain" id="PRO_5032402176" evidence="3">
    <location>
        <begin position="22"/>
        <end position="310"/>
    </location>
</feature>
<dbReference type="CDD" id="cd06312">
    <property type="entry name" value="PBP1_ABC_sugar_binding-like"/>
    <property type="match status" value="1"/>
</dbReference>
<evidence type="ECO:0000313" key="6">
    <source>
        <dbReference type="Proteomes" id="UP000541109"/>
    </source>
</evidence>
<keyword evidence="3" id="KW-0732">Signal</keyword>
<gene>
    <name evidence="5" type="ORF">H2509_18715</name>
</gene>
<name>A0A839AJC0_9HYPH</name>
<organism evidence="5 6">
    <name type="scientific">Stappia albiluteola</name>
    <dbReference type="NCBI Taxonomy" id="2758565"/>
    <lineage>
        <taxon>Bacteria</taxon>
        <taxon>Pseudomonadati</taxon>
        <taxon>Pseudomonadota</taxon>
        <taxon>Alphaproteobacteria</taxon>
        <taxon>Hyphomicrobiales</taxon>
        <taxon>Stappiaceae</taxon>
        <taxon>Stappia</taxon>
    </lineage>
</organism>
<dbReference type="InterPro" id="IPR025997">
    <property type="entry name" value="SBP_2_dom"/>
</dbReference>
<dbReference type="GO" id="GO:0030288">
    <property type="term" value="C:outer membrane-bounded periplasmic space"/>
    <property type="evidence" value="ECO:0007669"/>
    <property type="project" value="TreeGrafter"/>
</dbReference>
<feature type="signal peptide" evidence="3">
    <location>
        <begin position="1"/>
        <end position="21"/>
    </location>
</feature>
<evidence type="ECO:0000256" key="3">
    <source>
        <dbReference type="SAM" id="SignalP"/>
    </source>
</evidence>
<sequence>MLLGAVALAGTLGMAAMPANADGERFVLVSHAPDSDSWWNTIKNAINIAGEQMGVTVEYRNPPTGDLADMARIVEQATASNPDGIIVTIADFDVLSGPVNGAVDKGIPVITINSGTKEQSEKLHALLHVGQPEYDAGFGAGKRAKEAGVTKFLCVNHYITNPASVERCQGYADALGVELGNQMIDSGQDPAEIKNKVSAYLRANPETNGILTLGPTSAHPTIAAVQEGGLVGSMHFGTFDLSGEIAEAIKGDVIAFAIDQQPYLQGYLPVVFLTNYARYGVIPASHVNSGPGFVTKSNIAQVEKLAGEIR</sequence>
<dbReference type="AlphaFoldDB" id="A0A839AJC0"/>
<dbReference type="Gene3D" id="3.40.50.2300">
    <property type="match status" value="2"/>
</dbReference>
<reference evidence="5 6" key="1">
    <citation type="submission" date="2020-07" db="EMBL/GenBank/DDBJ databases">
        <title>Stappia sp., F7233, whole genome shotgun sequencing project.</title>
        <authorList>
            <person name="Jiang S."/>
            <person name="Liu Z.W."/>
            <person name="Du Z.J."/>
        </authorList>
    </citation>
    <scope>NUCLEOTIDE SEQUENCE [LARGE SCALE GENOMIC DNA]</scope>
    <source>
        <strain evidence="5 6">F7233</strain>
    </source>
</reference>
<comment type="similarity">
    <text evidence="2">Belongs to the bacterial solute-binding protein 2 family.</text>
</comment>
<keyword evidence="6" id="KW-1185">Reference proteome</keyword>
<comment type="caution">
    <text evidence="5">The sequence shown here is derived from an EMBL/GenBank/DDBJ whole genome shotgun (WGS) entry which is preliminary data.</text>
</comment>
<evidence type="ECO:0000256" key="2">
    <source>
        <dbReference type="ARBA" id="ARBA00007639"/>
    </source>
</evidence>
<feature type="domain" description="Periplasmic binding protein" evidence="4">
    <location>
        <begin position="27"/>
        <end position="277"/>
    </location>
</feature>
<dbReference type="Proteomes" id="UP000541109">
    <property type="component" value="Unassembled WGS sequence"/>
</dbReference>
<dbReference type="Pfam" id="PF13407">
    <property type="entry name" value="Peripla_BP_4"/>
    <property type="match status" value="1"/>
</dbReference>
<protein>
    <submittedName>
        <fullName evidence="5">Sugar ABC transporter substrate-binding protein</fullName>
    </submittedName>
</protein>
<dbReference type="GO" id="GO:0030246">
    <property type="term" value="F:carbohydrate binding"/>
    <property type="evidence" value="ECO:0007669"/>
    <property type="project" value="TreeGrafter"/>
</dbReference>
<evidence type="ECO:0000259" key="4">
    <source>
        <dbReference type="Pfam" id="PF13407"/>
    </source>
</evidence>
<evidence type="ECO:0000313" key="5">
    <source>
        <dbReference type="EMBL" id="MBA5779166.1"/>
    </source>
</evidence>